<name>A0A1B8ZFT3_9FLAO</name>
<evidence type="ECO:0000313" key="1">
    <source>
        <dbReference type="EMBL" id="OCA70479.1"/>
    </source>
</evidence>
<proteinExistence type="predicted"/>
<dbReference type="AlphaFoldDB" id="A0A1B8ZFT3"/>
<gene>
    <name evidence="1" type="ORF">BBI01_10995</name>
</gene>
<keyword evidence="2" id="KW-1185">Reference proteome</keyword>
<dbReference type="OrthoDB" id="1059846at2"/>
<evidence type="ECO:0000313" key="2">
    <source>
        <dbReference type="Proteomes" id="UP000092651"/>
    </source>
</evidence>
<dbReference type="RefSeq" id="WP_065394897.1">
    <property type="nucleotide sequence ID" value="NZ_MAYH01000034.1"/>
</dbReference>
<reference evidence="1 2" key="1">
    <citation type="submission" date="2016-07" db="EMBL/GenBank/DDBJ databases">
        <authorList>
            <person name="Jeong J.-J."/>
            <person name="Kim D.W."/>
            <person name="Sang M.K."/>
            <person name="Choi I.-G."/>
            <person name="Kim K.D."/>
        </authorList>
    </citation>
    <scope>NUCLEOTIDE SEQUENCE [LARGE SCALE GENOMIC DNA]</scope>
    <source>
        <strain evidence="1 2">UTM-3</strain>
    </source>
</reference>
<dbReference type="SUPFAM" id="SSF53756">
    <property type="entry name" value="UDP-Glycosyltransferase/glycogen phosphorylase"/>
    <property type="match status" value="1"/>
</dbReference>
<dbReference type="Proteomes" id="UP000092651">
    <property type="component" value="Unassembled WGS sequence"/>
</dbReference>
<accession>A0A1B8ZFT3</accession>
<organism evidence="1 2">
    <name type="scientific">Chryseobacterium artocarpi</name>
    <dbReference type="NCBI Taxonomy" id="1414727"/>
    <lineage>
        <taxon>Bacteria</taxon>
        <taxon>Pseudomonadati</taxon>
        <taxon>Bacteroidota</taxon>
        <taxon>Flavobacteriia</taxon>
        <taxon>Flavobacteriales</taxon>
        <taxon>Weeksellaceae</taxon>
        <taxon>Chryseobacterium group</taxon>
        <taxon>Chryseobacterium</taxon>
    </lineage>
</organism>
<dbReference type="Pfam" id="PF13692">
    <property type="entry name" value="Glyco_trans_1_4"/>
    <property type="match status" value="1"/>
</dbReference>
<dbReference type="Gene3D" id="3.40.50.2000">
    <property type="entry name" value="Glycogen Phosphorylase B"/>
    <property type="match status" value="2"/>
</dbReference>
<sequence length="356" mass="40997">MKVLYIGNSIEKITCGADAVNKRNIQLLQDFFSEKLIFQNLIENTTKDKLLGYMGGLTPLVEKQILQTIKDNNIQVVFISHSALGRVAKKIKSNFPNIKIITFYHNIEKQYAKTYLKYQGLKALPFYFLATTNEYLSVKYSDIHIVLNDRDNNLFFNYYGKYADAVLPVSYEDKFQEDKLQLFSSANEKFTILFIGVAFFPNVSGITWFIDNVLINIEAELIIIGKGMDDYFKDLKNKKVKVYGYVEDLSSYYYNANVVIAPIFTGGGMKTKIAEAMMYGKNILGTEEAFEGYELIKETHFLFNTAEDCHEIITVLKNNEETSKYNKLSRKCFLDNYSNAIIKQKFTDLFVEINSK</sequence>
<dbReference type="EMBL" id="MAYH01000034">
    <property type="protein sequence ID" value="OCA70479.1"/>
    <property type="molecule type" value="Genomic_DNA"/>
</dbReference>
<comment type="caution">
    <text evidence="1">The sequence shown here is derived from an EMBL/GenBank/DDBJ whole genome shotgun (WGS) entry which is preliminary data.</text>
</comment>
<evidence type="ECO:0008006" key="3">
    <source>
        <dbReference type="Google" id="ProtNLM"/>
    </source>
</evidence>
<protein>
    <recommendedName>
        <fullName evidence="3">Glycosyl transferase family 1</fullName>
    </recommendedName>
</protein>